<feature type="active site" evidence="2">
    <location>
        <position position="213"/>
    </location>
</feature>
<feature type="glycosylation site" description="N-linked (GlcNAc...) asparagine" evidence="4">
    <location>
        <position position="116"/>
    </location>
</feature>
<sequence length="381" mass="44231">MIKNTWKSGLHIKSVHTNYKSFVPSKVNIPLEWHDRQIDLLLSEAMRWLGELNAYSTLIPDVDFFIRMHVTKEATVSSRIEGTKTNIDEAILSKEDIDPEKRNDWVEVQNYIRAINFSILKLQELPLSMRLIKEAHKEILTGVRGYTKTPGEIRRSQNWIGGSNLTDASFIPPHTDFLPELLSDLELFWHNSELQIPDLLKVAITHYQFETIHPFSDGNGRTGRLLITLYLVSLGILQKPTLYLSEFFENHRDSYFDSLSQVRTSHNIEQWLLFFLTGVIETAKKGTLTFQKIIDLRKKYESIVKSKFGPARQIKVYELLVQLYSKPIVNVKEVAKMINVSFQTASTITKILEESRILTEKTGYSKNRIFYLQEYLNLFTN</sequence>
<protein>
    <recommendedName>
        <fullName evidence="5">Fido domain-containing protein</fullName>
    </recommendedName>
</protein>
<evidence type="ECO:0000256" key="3">
    <source>
        <dbReference type="PIRSR" id="PIRSR640198-2"/>
    </source>
</evidence>
<dbReference type="Pfam" id="PF13784">
    <property type="entry name" value="Fic_N"/>
    <property type="match status" value="1"/>
</dbReference>
<dbReference type="PANTHER" id="PTHR13504">
    <property type="entry name" value="FIDO DOMAIN-CONTAINING PROTEIN DDB_G0283145"/>
    <property type="match status" value="1"/>
</dbReference>
<dbReference type="SUPFAM" id="SSF140931">
    <property type="entry name" value="Fic-like"/>
    <property type="match status" value="1"/>
</dbReference>
<dbReference type="AlphaFoldDB" id="A0A0G0Y2E7"/>
<comment type="caution">
    <text evidence="6">The sequence shown here is derived from an EMBL/GenBank/DDBJ whole genome shotgun (WGS) entry which is preliminary data.</text>
</comment>
<dbReference type="InterPro" id="IPR026287">
    <property type="entry name" value="SoFic-like"/>
</dbReference>
<evidence type="ECO:0000256" key="4">
    <source>
        <dbReference type="PIRSR" id="PIRSR640198-4"/>
    </source>
</evidence>
<feature type="binding site" evidence="1">
    <location>
        <position position="255"/>
    </location>
    <ligand>
        <name>ATP</name>
        <dbReference type="ChEBI" id="CHEBI:30616"/>
    </ligand>
</feature>
<dbReference type="STRING" id="1618356.UU93_C0030G0003"/>
<feature type="binding site" evidence="1">
    <location>
        <position position="81"/>
    </location>
    <ligand>
        <name>ATP</name>
        <dbReference type="ChEBI" id="CHEBI:30616"/>
    </ligand>
</feature>
<feature type="binding site" evidence="3">
    <location>
        <begin position="217"/>
        <end position="224"/>
    </location>
    <ligand>
        <name>ATP</name>
        <dbReference type="ChEBI" id="CHEBI:30616"/>
    </ligand>
</feature>
<dbReference type="GO" id="GO:0005524">
    <property type="term" value="F:ATP binding"/>
    <property type="evidence" value="ECO:0007669"/>
    <property type="project" value="UniProtKB-KW"/>
</dbReference>
<keyword evidence="1" id="KW-0067">ATP-binding</keyword>
<proteinExistence type="predicted"/>
<evidence type="ECO:0000259" key="5">
    <source>
        <dbReference type="PROSITE" id="PS51459"/>
    </source>
</evidence>
<dbReference type="PROSITE" id="PS51459">
    <property type="entry name" value="FIDO"/>
    <property type="match status" value="1"/>
</dbReference>
<dbReference type="Proteomes" id="UP000034160">
    <property type="component" value="Unassembled WGS sequence"/>
</dbReference>
<evidence type="ECO:0000313" key="6">
    <source>
        <dbReference type="EMBL" id="KKS30827.1"/>
    </source>
</evidence>
<organism evidence="6 7">
    <name type="scientific">Candidatus Amesbacteria bacterium GW2011_GWA2_42_12</name>
    <dbReference type="NCBI Taxonomy" id="1618356"/>
    <lineage>
        <taxon>Bacteria</taxon>
        <taxon>Candidatus Amesiibacteriota</taxon>
    </lineage>
</organism>
<feature type="domain" description="Fido" evidence="5">
    <location>
        <begin position="127"/>
        <end position="277"/>
    </location>
</feature>
<dbReference type="PANTHER" id="PTHR13504:SF38">
    <property type="entry name" value="FIDO DOMAIN-CONTAINING PROTEIN"/>
    <property type="match status" value="1"/>
</dbReference>
<dbReference type="Gene3D" id="1.10.3290.10">
    <property type="entry name" value="Fido-like domain"/>
    <property type="match status" value="1"/>
</dbReference>
<accession>A0A0G0Y2E7</accession>
<dbReference type="InterPro" id="IPR003812">
    <property type="entry name" value="Fido"/>
</dbReference>
<dbReference type="InterPro" id="IPR036390">
    <property type="entry name" value="WH_DNA-bd_sf"/>
</dbReference>
<evidence type="ECO:0000313" key="7">
    <source>
        <dbReference type="Proteomes" id="UP000034160"/>
    </source>
</evidence>
<dbReference type="EMBL" id="LCCN01000030">
    <property type="protein sequence ID" value="KKS30827.1"/>
    <property type="molecule type" value="Genomic_DNA"/>
</dbReference>
<feature type="binding site" evidence="1">
    <location>
        <begin position="218"/>
        <end position="224"/>
    </location>
    <ligand>
        <name>ATP</name>
        <dbReference type="ChEBI" id="CHEBI:30616"/>
    </ligand>
</feature>
<name>A0A0G0Y2E7_9BACT</name>
<keyword evidence="1" id="KW-0547">Nucleotide-binding</keyword>
<dbReference type="SUPFAM" id="SSF46785">
    <property type="entry name" value="Winged helix' DNA-binding domain"/>
    <property type="match status" value="1"/>
</dbReference>
<reference evidence="6 7" key="1">
    <citation type="journal article" date="2015" name="Nature">
        <title>rRNA introns, odd ribosomes, and small enigmatic genomes across a large radiation of phyla.</title>
        <authorList>
            <person name="Brown C.T."/>
            <person name="Hug L.A."/>
            <person name="Thomas B.C."/>
            <person name="Sharon I."/>
            <person name="Castelle C.J."/>
            <person name="Singh A."/>
            <person name="Wilkins M.J."/>
            <person name="Williams K.H."/>
            <person name="Banfield J.F."/>
        </authorList>
    </citation>
    <scope>NUCLEOTIDE SEQUENCE [LARGE SCALE GENOMIC DNA]</scope>
</reference>
<dbReference type="PATRIC" id="fig|1618356.3.peg.775"/>
<gene>
    <name evidence="6" type="ORF">UU93_C0030G0003</name>
</gene>
<dbReference type="InterPro" id="IPR036597">
    <property type="entry name" value="Fido-like_dom_sf"/>
</dbReference>
<feature type="binding site" evidence="1">
    <location>
        <position position="213"/>
    </location>
    <ligand>
        <name>ATP</name>
        <dbReference type="ChEBI" id="CHEBI:30616"/>
    </ligand>
</feature>
<dbReference type="InterPro" id="IPR025758">
    <property type="entry name" value="Fic/DOC_N"/>
</dbReference>
<evidence type="ECO:0000256" key="1">
    <source>
        <dbReference type="PIRSR" id="PIRSR038925-1"/>
    </source>
</evidence>
<dbReference type="Pfam" id="PF02661">
    <property type="entry name" value="Fic"/>
    <property type="match status" value="1"/>
</dbReference>
<dbReference type="PIRSF" id="PIRSF038925">
    <property type="entry name" value="AMP-prot_trans"/>
    <property type="match status" value="1"/>
</dbReference>
<dbReference type="InterPro" id="IPR040198">
    <property type="entry name" value="Fido_containing"/>
</dbReference>
<evidence type="ECO:0000256" key="2">
    <source>
        <dbReference type="PIRSR" id="PIRSR640198-1"/>
    </source>
</evidence>